<sequence>MTHMTEITADTTVHVRRARWSDKHALLEMIHALARFSGDEPELDMSSLIDLMRADLPWLRILVAERDGEIVGYAGLVGGVRLQDGQKTMDLHHLFIKEDQRGQGVGRALIKAAKDEAQVAGCHRLTVGTHVNNTAAQATYLACGFTAQTRRGKRFELAL</sequence>
<keyword evidence="2" id="KW-0012">Acyltransferase</keyword>
<reference evidence="4 5" key="1">
    <citation type="submission" date="2016-10" db="EMBL/GenBank/DDBJ databases">
        <authorList>
            <person name="de Groot N.N."/>
        </authorList>
    </citation>
    <scope>NUCLEOTIDE SEQUENCE [LARGE SCALE GENOMIC DNA]</scope>
    <source>
        <strain evidence="4 5">CGMCC 1.8891</strain>
    </source>
</reference>
<keyword evidence="4" id="KW-0687">Ribonucleoprotein</keyword>
<dbReference type="InterPro" id="IPR050832">
    <property type="entry name" value="Bact_Acetyltransf"/>
</dbReference>
<evidence type="ECO:0000313" key="4">
    <source>
        <dbReference type="EMBL" id="SFJ67686.1"/>
    </source>
</evidence>
<dbReference type="PROSITE" id="PS51186">
    <property type="entry name" value="GNAT"/>
    <property type="match status" value="1"/>
</dbReference>
<dbReference type="GO" id="GO:0005840">
    <property type="term" value="C:ribosome"/>
    <property type="evidence" value="ECO:0007669"/>
    <property type="project" value="UniProtKB-KW"/>
</dbReference>
<protein>
    <submittedName>
        <fullName evidence="4">Ribosomal protein S18 acetylase RimI</fullName>
    </submittedName>
</protein>
<dbReference type="STRING" id="576117.SAMN04488138_10814"/>
<accession>A0A1I3TDE8</accession>
<dbReference type="InterPro" id="IPR000182">
    <property type="entry name" value="GNAT_dom"/>
</dbReference>
<organism evidence="4 5">
    <name type="scientific">Celeribacter halophilus</name>
    <dbReference type="NCBI Taxonomy" id="576117"/>
    <lineage>
        <taxon>Bacteria</taxon>
        <taxon>Pseudomonadati</taxon>
        <taxon>Pseudomonadota</taxon>
        <taxon>Alphaproteobacteria</taxon>
        <taxon>Rhodobacterales</taxon>
        <taxon>Roseobacteraceae</taxon>
        <taxon>Celeribacter</taxon>
    </lineage>
</organism>
<dbReference type="GeneID" id="98665538"/>
<dbReference type="PANTHER" id="PTHR43877:SF1">
    <property type="entry name" value="ACETYLTRANSFERASE"/>
    <property type="match status" value="1"/>
</dbReference>
<feature type="domain" description="N-acetyltransferase" evidence="3">
    <location>
        <begin position="13"/>
        <end position="159"/>
    </location>
</feature>
<dbReference type="Pfam" id="PF00583">
    <property type="entry name" value="Acetyltransf_1"/>
    <property type="match status" value="1"/>
</dbReference>
<gene>
    <name evidence="4" type="ORF">SAMN04488138_10814</name>
</gene>
<evidence type="ECO:0000256" key="2">
    <source>
        <dbReference type="ARBA" id="ARBA00023315"/>
    </source>
</evidence>
<dbReference type="OrthoDB" id="7651332at2"/>
<name>A0A1I3TDE8_9RHOB</name>
<keyword evidence="1" id="KW-0808">Transferase</keyword>
<dbReference type="SUPFAM" id="SSF55729">
    <property type="entry name" value="Acyl-CoA N-acyltransferases (Nat)"/>
    <property type="match status" value="1"/>
</dbReference>
<evidence type="ECO:0000313" key="5">
    <source>
        <dbReference type="Proteomes" id="UP000183299"/>
    </source>
</evidence>
<keyword evidence="4" id="KW-0689">Ribosomal protein</keyword>
<proteinExistence type="predicted"/>
<dbReference type="AlphaFoldDB" id="A0A1I3TDE8"/>
<dbReference type="EMBL" id="FORY01000008">
    <property type="protein sequence ID" value="SFJ67686.1"/>
    <property type="molecule type" value="Genomic_DNA"/>
</dbReference>
<dbReference type="Proteomes" id="UP000183299">
    <property type="component" value="Unassembled WGS sequence"/>
</dbReference>
<keyword evidence="5" id="KW-1185">Reference proteome</keyword>
<dbReference type="Gene3D" id="3.40.630.30">
    <property type="match status" value="1"/>
</dbReference>
<dbReference type="CDD" id="cd04301">
    <property type="entry name" value="NAT_SF"/>
    <property type="match status" value="1"/>
</dbReference>
<dbReference type="PANTHER" id="PTHR43877">
    <property type="entry name" value="AMINOALKYLPHOSPHONATE N-ACETYLTRANSFERASE-RELATED-RELATED"/>
    <property type="match status" value="1"/>
</dbReference>
<evidence type="ECO:0000259" key="3">
    <source>
        <dbReference type="PROSITE" id="PS51186"/>
    </source>
</evidence>
<dbReference type="InterPro" id="IPR016181">
    <property type="entry name" value="Acyl_CoA_acyltransferase"/>
</dbReference>
<dbReference type="RefSeq" id="WP_082715288.1">
    <property type="nucleotide sequence ID" value="NZ_FORY01000008.1"/>
</dbReference>
<evidence type="ECO:0000256" key="1">
    <source>
        <dbReference type="ARBA" id="ARBA00022679"/>
    </source>
</evidence>
<dbReference type="GO" id="GO:0016747">
    <property type="term" value="F:acyltransferase activity, transferring groups other than amino-acyl groups"/>
    <property type="evidence" value="ECO:0007669"/>
    <property type="project" value="InterPro"/>
</dbReference>